<evidence type="ECO:0000256" key="1">
    <source>
        <dbReference type="SAM" id="Phobius"/>
    </source>
</evidence>
<name>A0A5K7SH13_9BACT</name>
<reference evidence="3" key="1">
    <citation type="journal article" date="2020" name="Int. J. Syst. Evol. Microbiol.">
        <title>Aquipluma nitroreducens gen. nov. sp. nov., a novel facultatively anaerobic bacterium isolated from a freshwater lake.</title>
        <authorList>
            <person name="Watanabe M."/>
            <person name="Kojima H."/>
            <person name="Fukui M."/>
        </authorList>
    </citation>
    <scope>NUCLEOTIDE SEQUENCE</scope>
    <source>
        <strain evidence="3">MeG22</strain>
    </source>
</reference>
<feature type="domain" description="Phosphatidic acid phosphatase type 2/haloperoxidase" evidence="2">
    <location>
        <begin position="193"/>
        <end position="314"/>
    </location>
</feature>
<accession>A0A5K7SH13</accession>
<keyword evidence="4" id="KW-1185">Reference proteome</keyword>
<evidence type="ECO:0000259" key="2">
    <source>
        <dbReference type="Pfam" id="PF01569"/>
    </source>
</evidence>
<dbReference type="Proteomes" id="UP001193389">
    <property type="component" value="Chromosome"/>
</dbReference>
<keyword evidence="1" id="KW-0812">Transmembrane</keyword>
<proteinExistence type="predicted"/>
<dbReference type="Pfam" id="PF01569">
    <property type="entry name" value="PAP2"/>
    <property type="match status" value="1"/>
</dbReference>
<sequence length="352" mass="38739">MVVQIILFRALKYFIVSIFIFFLAARVKAESKKDTLVNVAWRDTLKIRKAQIFNTEESEMLYFRPKPFQFALNVPSDIYTMGKTAFSKKNLPKLGVILAGSALLVLVDQPITDAAKQFGRYINLNPARASKTLLEFNIGGFHVNAMEIPDNANSAIYYLGEGWASMLVAGGLYSYGLVASDYRALQTTSQIAEGIFALGLTTQFLKRITGRQSPFRAMESENPVPAGDWHPFPKPGKYQKSVSNYDAFPSGHLATAMATITILASNYPDNKYIKPVGYSLMGLLGYAMLNNGVHWISDYPLAIAIGYTCGKIVSSRGHQVIPKIGHDKGATSVLMPAYLGAESLGLSYRATF</sequence>
<dbReference type="Gene3D" id="1.20.144.10">
    <property type="entry name" value="Phosphatidic acid phosphatase type 2/haloperoxidase"/>
    <property type="match status" value="1"/>
</dbReference>
<gene>
    <name evidence="3" type="ORF">AQPE_4921</name>
</gene>
<dbReference type="SUPFAM" id="SSF48317">
    <property type="entry name" value="Acid phosphatase/Vanadium-dependent haloperoxidase"/>
    <property type="match status" value="1"/>
</dbReference>
<evidence type="ECO:0000313" key="3">
    <source>
        <dbReference type="EMBL" id="BBE20727.1"/>
    </source>
</evidence>
<organism evidence="3 4">
    <name type="scientific">Aquipluma nitroreducens</name>
    <dbReference type="NCBI Taxonomy" id="2010828"/>
    <lineage>
        <taxon>Bacteria</taxon>
        <taxon>Pseudomonadati</taxon>
        <taxon>Bacteroidota</taxon>
        <taxon>Bacteroidia</taxon>
        <taxon>Marinilabiliales</taxon>
        <taxon>Prolixibacteraceae</taxon>
        <taxon>Aquipluma</taxon>
    </lineage>
</organism>
<feature type="transmembrane region" description="Helical" evidence="1">
    <location>
        <begin position="6"/>
        <end position="25"/>
    </location>
</feature>
<dbReference type="InterPro" id="IPR000326">
    <property type="entry name" value="PAP2/HPO"/>
</dbReference>
<dbReference type="EMBL" id="AP018694">
    <property type="protein sequence ID" value="BBE20727.1"/>
    <property type="molecule type" value="Genomic_DNA"/>
</dbReference>
<protein>
    <submittedName>
        <fullName evidence="3">Phosphoesterase, PA-phosphatase related</fullName>
    </submittedName>
</protein>
<dbReference type="RefSeq" id="WP_318348833.1">
    <property type="nucleotide sequence ID" value="NZ_AP018694.1"/>
</dbReference>
<dbReference type="KEGG" id="anf:AQPE_4921"/>
<dbReference type="InterPro" id="IPR036938">
    <property type="entry name" value="PAP2/HPO_sf"/>
</dbReference>
<keyword evidence="1" id="KW-1133">Transmembrane helix</keyword>
<keyword evidence="1" id="KW-0472">Membrane</keyword>
<dbReference type="AlphaFoldDB" id="A0A5K7SH13"/>
<evidence type="ECO:0000313" key="4">
    <source>
        <dbReference type="Proteomes" id="UP001193389"/>
    </source>
</evidence>